<dbReference type="GO" id="GO:0030414">
    <property type="term" value="F:peptidase inhibitor activity"/>
    <property type="evidence" value="ECO:0007669"/>
    <property type="project" value="InterPro"/>
</dbReference>
<dbReference type="Proteomes" id="UP000028990">
    <property type="component" value="Unassembled WGS sequence"/>
</dbReference>
<dbReference type="InterPro" id="IPR036645">
    <property type="entry name" value="Elafin-like_sf"/>
</dbReference>
<reference evidence="3 4" key="1">
    <citation type="submission" date="2013-11" db="EMBL/GenBank/DDBJ databases">
        <title>The Damaraland mole rat (Fukomys damarensis) genome and evolution of African mole rats.</title>
        <authorList>
            <person name="Gladyshev V.N."/>
            <person name="Fang X."/>
        </authorList>
    </citation>
    <scope>NUCLEOTIDE SEQUENCE [LARGE SCALE GENOMIC DNA]</scope>
    <source>
        <tissue evidence="3">Liver</tissue>
    </source>
</reference>
<accession>A0A091DRE3</accession>
<keyword evidence="4" id="KW-1185">Reference proteome</keyword>
<dbReference type="Pfam" id="PF00095">
    <property type="entry name" value="WAP"/>
    <property type="match status" value="2"/>
</dbReference>
<dbReference type="eggNOG" id="ENOG502RXHY">
    <property type="taxonomic scope" value="Eukaryota"/>
</dbReference>
<dbReference type="SUPFAM" id="SSF57256">
    <property type="entry name" value="Elafin-like"/>
    <property type="match status" value="2"/>
</dbReference>
<proteinExistence type="predicted"/>
<keyword evidence="1" id="KW-0732">Signal</keyword>
<organism evidence="3 4">
    <name type="scientific">Fukomys damarensis</name>
    <name type="common">Damaraland mole rat</name>
    <name type="synonym">Cryptomys damarensis</name>
    <dbReference type="NCBI Taxonomy" id="885580"/>
    <lineage>
        <taxon>Eukaryota</taxon>
        <taxon>Metazoa</taxon>
        <taxon>Chordata</taxon>
        <taxon>Craniata</taxon>
        <taxon>Vertebrata</taxon>
        <taxon>Euteleostomi</taxon>
        <taxon>Mammalia</taxon>
        <taxon>Eutheria</taxon>
        <taxon>Euarchontoglires</taxon>
        <taxon>Glires</taxon>
        <taxon>Rodentia</taxon>
        <taxon>Hystricomorpha</taxon>
        <taxon>Bathyergidae</taxon>
        <taxon>Fukomys</taxon>
    </lineage>
</organism>
<sequence>MRCILSFALGLLTLEAALAVDLDSSSSAKAMCPDLSSSEKMSCKQVKACATNQDCSGNAVCCPSPCGRSCRTPVYNIQNMRNCPWVQPDLTPKVCKFQNDCAKDNDCTNNKRCCFDGCNMRCMGPNAGTGAGLLSFLLQICG</sequence>
<dbReference type="GO" id="GO:0005576">
    <property type="term" value="C:extracellular region"/>
    <property type="evidence" value="ECO:0007669"/>
    <property type="project" value="InterPro"/>
</dbReference>
<dbReference type="AlphaFoldDB" id="A0A091DRE3"/>
<feature type="domain" description="WAP" evidence="2">
    <location>
        <begin position="77"/>
        <end position="126"/>
    </location>
</feature>
<name>A0A091DRE3_FUKDA</name>
<dbReference type="Gene3D" id="4.10.75.10">
    <property type="entry name" value="Elafin-like"/>
    <property type="match status" value="2"/>
</dbReference>
<dbReference type="SMART" id="SM00217">
    <property type="entry name" value="WAP"/>
    <property type="match status" value="2"/>
</dbReference>
<evidence type="ECO:0000313" key="3">
    <source>
        <dbReference type="EMBL" id="KFO33048.1"/>
    </source>
</evidence>
<evidence type="ECO:0000313" key="4">
    <source>
        <dbReference type="Proteomes" id="UP000028990"/>
    </source>
</evidence>
<feature type="domain" description="WAP" evidence="2">
    <location>
        <begin position="26"/>
        <end position="74"/>
    </location>
</feature>
<evidence type="ECO:0000259" key="2">
    <source>
        <dbReference type="PROSITE" id="PS51390"/>
    </source>
</evidence>
<dbReference type="PROSITE" id="PS51390">
    <property type="entry name" value="WAP"/>
    <property type="match status" value="2"/>
</dbReference>
<evidence type="ECO:0000256" key="1">
    <source>
        <dbReference type="SAM" id="SignalP"/>
    </source>
</evidence>
<protein>
    <submittedName>
        <fullName evidence="3">Whey acidic protein</fullName>
    </submittedName>
</protein>
<dbReference type="InterPro" id="IPR008197">
    <property type="entry name" value="WAP_dom"/>
</dbReference>
<dbReference type="EMBL" id="KN122106">
    <property type="protein sequence ID" value="KFO33048.1"/>
    <property type="molecule type" value="Genomic_DNA"/>
</dbReference>
<gene>
    <name evidence="3" type="ORF">H920_05664</name>
</gene>
<feature type="chain" id="PRO_5001872197" evidence="1">
    <location>
        <begin position="20"/>
        <end position="142"/>
    </location>
</feature>
<feature type="signal peptide" evidence="1">
    <location>
        <begin position="1"/>
        <end position="19"/>
    </location>
</feature>